<reference evidence="1" key="1">
    <citation type="submission" date="2018-02" db="EMBL/GenBank/DDBJ databases">
        <title>The genomes of Aspergillus section Nigri reveals drivers in fungal speciation.</title>
        <authorList>
            <consortium name="DOE Joint Genome Institute"/>
            <person name="Vesth T.C."/>
            <person name="Nybo J."/>
            <person name="Theobald S."/>
            <person name="Brandl J."/>
            <person name="Frisvad J.C."/>
            <person name="Nielsen K.F."/>
            <person name="Lyhne E.K."/>
            <person name="Kogle M.E."/>
            <person name="Kuo A."/>
            <person name="Riley R."/>
            <person name="Clum A."/>
            <person name="Nolan M."/>
            <person name="Lipzen A."/>
            <person name="Salamov A."/>
            <person name="Henrissat B."/>
            <person name="Wiebenga A."/>
            <person name="De vries R.P."/>
            <person name="Grigoriev I.V."/>
            <person name="Mortensen U.H."/>
            <person name="Andersen M.R."/>
            <person name="Baker S.E."/>
        </authorList>
    </citation>
    <scope>NUCLEOTIDE SEQUENCE</scope>
    <source>
        <strain evidence="1">CBS 121060</strain>
    </source>
</reference>
<evidence type="ECO:0000313" key="2">
    <source>
        <dbReference type="Proteomes" id="UP000249661"/>
    </source>
</evidence>
<protein>
    <submittedName>
        <fullName evidence="1">Uncharacterized protein</fullName>
    </submittedName>
</protein>
<evidence type="ECO:0000313" key="1">
    <source>
        <dbReference type="EMBL" id="RAH71732.1"/>
    </source>
</evidence>
<sequence>MHHNPSRIDPSALFTSWFLESRSFRSSLPGQSFHPIARSCFPHRSLLLLLYMHPPYPTRPSLTSTERHASNPIFLEPPSVVTCASFRSRPISTTAVPLTPIVCSGSIHHSKTGNRSELFALSLNSFPTAIAVKLRPYGSPQEEDVGLPVLPMHFAEQAGASRKARTNNRSATNSTILHSKISPL</sequence>
<accession>A0ACD1HE33</accession>
<gene>
    <name evidence="1" type="ORF">BO66DRAFT_47572</name>
</gene>
<dbReference type="EMBL" id="KZ824947">
    <property type="protein sequence ID" value="RAH71732.1"/>
    <property type="molecule type" value="Genomic_DNA"/>
</dbReference>
<organism evidence="1 2">
    <name type="scientific">Aspergillus aculeatinus CBS 121060</name>
    <dbReference type="NCBI Taxonomy" id="1448322"/>
    <lineage>
        <taxon>Eukaryota</taxon>
        <taxon>Fungi</taxon>
        <taxon>Dikarya</taxon>
        <taxon>Ascomycota</taxon>
        <taxon>Pezizomycotina</taxon>
        <taxon>Eurotiomycetes</taxon>
        <taxon>Eurotiomycetidae</taxon>
        <taxon>Eurotiales</taxon>
        <taxon>Aspergillaceae</taxon>
        <taxon>Aspergillus</taxon>
        <taxon>Aspergillus subgen. Circumdati</taxon>
    </lineage>
</organism>
<name>A0ACD1HE33_9EURO</name>
<proteinExistence type="predicted"/>
<keyword evidence="2" id="KW-1185">Reference proteome</keyword>
<dbReference type="Proteomes" id="UP000249661">
    <property type="component" value="Unassembled WGS sequence"/>
</dbReference>